<dbReference type="PANTHER" id="PTHR41244:SF1">
    <property type="entry name" value="GLYCOSYLTRANSFERASE"/>
    <property type="match status" value="1"/>
</dbReference>
<protein>
    <recommendedName>
        <fullName evidence="3">Glycosyltransferase WbsX</fullName>
    </recommendedName>
</protein>
<name>A0A918SKA8_9FLAO</name>
<keyword evidence="2" id="KW-1185">Reference proteome</keyword>
<gene>
    <name evidence="1" type="ORF">GCM10007103_32670</name>
</gene>
<evidence type="ECO:0000313" key="1">
    <source>
        <dbReference type="EMBL" id="GHA49322.1"/>
    </source>
</evidence>
<proteinExistence type="predicted"/>
<reference evidence="1" key="1">
    <citation type="journal article" date="2014" name="Int. J. Syst. Evol. Microbiol.">
        <title>Complete genome sequence of Corynebacterium casei LMG S-19264T (=DSM 44701T), isolated from a smear-ripened cheese.</title>
        <authorList>
            <consortium name="US DOE Joint Genome Institute (JGI-PGF)"/>
            <person name="Walter F."/>
            <person name="Albersmeier A."/>
            <person name="Kalinowski J."/>
            <person name="Ruckert C."/>
        </authorList>
    </citation>
    <scope>NUCLEOTIDE SEQUENCE</scope>
    <source>
        <strain evidence="1">KCTC 12719</strain>
    </source>
</reference>
<dbReference type="Pfam" id="PF14307">
    <property type="entry name" value="Glyco_tran_WbsX"/>
    <property type="match status" value="1"/>
</dbReference>
<dbReference type="CDD" id="cd11579">
    <property type="entry name" value="Glyco_tran_WbsX"/>
    <property type="match status" value="1"/>
</dbReference>
<accession>A0A918SKA8</accession>
<evidence type="ECO:0000313" key="2">
    <source>
        <dbReference type="Proteomes" id="UP000610456"/>
    </source>
</evidence>
<dbReference type="InterPro" id="IPR032719">
    <property type="entry name" value="WbsX"/>
</dbReference>
<sequence length="380" mass="44874">MKSKKIKFLAYYLPQYHPIPENDEWWGKGFTEWTNVTKAKSLFRGHKQPNLPADLGFYDLRVPQVQIEQALLAKKNGIDGFIYYQYWFGNGKMLLGLPAERMLQNKDIDIPFCFCWANETWKGIWHGIDDPKVLIEQKYEGEEGYIRYFDYLLPFFKDDRYLKVDNKPMFHILRIEDIPNLQLFIKIFNSLAVQAGFDGIYFISTLVYNQELIIKDPNIYGHVGLDIFNKMRYGQTTIFNNNSLLQKIELKLKKLVGHTNKVGDRKRPLIFDYQKGVQNLEIKFPHEKYITCVFPNWDNSPRSGEKSMIFKNSTPAAWEKHLKKSISELRSNPENPPFVIIKSWNEWAEGNYLEPDQKYGLEWLAVVRKVKQHQLLNIQE</sequence>
<dbReference type="RefSeq" id="WP_189606071.1">
    <property type="nucleotide sequence ID" value="NZ_BMXB01000021.1"/>
</dbReference>
<dbReference type="Gene3D" id="3.20.20.80">
    <property type="entry name" value="Glycosidases"/>
    <property type="match status" value="1"/>
</dbReference>
<reference evidence="1" key="2">
    <citation type="submission" date="2020-09" db="EMBL/GenBank/DDBJ databases">
        <authorList>
            <person name="Sun Q."/>
            <person name="Kim S."/>
        </authorList>
    </citation>
    <scope>NUCLEOTIDE SEQUENCE</scope>
    <source>
        <strain evidence="1">KCTC 12719</strain>
    </source>
</reference>
<evidence type="ECO:0008006" key="3">
    <source>
        <dbReference type="Google" id="ProtNLM"/>
    </source>
</evidence>
<comment type="caution">
    <text evidence="1">The sequence shown here is derived from an EMBL/GenBank/DDBJ whole genome shotgun (WGS) entry which is preliminary data.</text>
</comment>
<dbReference type="Proteomes" id="UP000610456">
    <property type="component" value="Unassembled WGS sequence"/>
</dbReference>
<dbReference type="EMBL" id="BMXB01000021">
    <property type="protein sequence ID" value="GHA49322.1"/>
    <property type="molecule type" value="Genomic_DNA"/>
</dbReference>
<dbReference type="AlphaFoldDB" id="A0A918SKA8"/>
<dbReference type="PANTHER" id="PTHR41244">
    <property type="entry name" value="RHAMNAN SYNTHESIS F"/>
    <property type="match status" value="1"/>
</dbReference>
<organism evidence="1 2">
    <name type="scientific">Salinimicrobium marinum</name>
    <dbReference type="NCBI Taxonomy" id="680283"/>
    <lineage>
        <taxon>Bacteria</taxon>
        <taxon>Pseudomonadati</taxon>
        <taxon>Bacteroidota</taxon>
        <taxon>Flavobacteriia</taxon>
        <taxon>Flavobacteriales</taxon>
        <taxon>Flavobacteriaceae</taxon>
        <taxon>Salinimicrobium</taxon>
    </lineage>
</organism>